<feature type="compositionally biased region" description="Low complexity" evidence="1">
    <location>
        <begin position="132"/>
        <end position="145"/>
    </location>
</feature>
<accession>A0A830HEC7</accession>
<feature type="region of interest" description="Disordered" evidence="1">
    <location>
        <begin position="1"/>
        <end position="23"/>
    </location>
</feature>
<feature type="compositionally biased region" description="Basic and acidic residues" evidence="1">
    <location>
        <begin position="1"/>
        <end position="12"/>
    </location>
</feature>
<dbReference type="Pfam" id="PF00481">
    <property type="entry name" value="PP2C"/>
    <property type="match status" value="1"/>
</dbReference>
<sequence>MEAPTRRAKLEDNLYPGSHRSEAVPVNVGKTQRSNIAAHLALLSQRNSPPTTTAAAATTTTTSDDDTTTQQLQSLFECALRDESSNTRHQRDIARCLALLSQRNSPPTTTAAAQRDIARCLALLSHRNSPPTTTAAAAATTTTTTSDDDTTKQLLQSLFKGALRDESSNTRHQRDIARCHATKPPNDDDDNNNNTKLHYRLHVGVCSVKASKGEDRHAWYEPSDDTGWSAAVVCDGHNGTGCASFAARMLGPAFERALECRREDNPEWWRSRVPVALRVAFTALHYAWVDMHNAYKEQKKNAPMESNQRGGAAVTMCVFEGGRVFVANVGDSAAVAYTRTAEQRHLSQRETWSTHGSTGFKVHPLTRDHRVDDPMECARLREAGATVARANARVSSGAFSYRPVGPCRVWPGGLAMSRTVGDPECHNAVHSAGPDICVFESPDDGGGLDESTGSMRIVIATDGLWDAEAVFSSADARRGRQFSSDASDSDYSSDDEGDVVRRSSTNIPHPIRRMYSEEDDDAFVSDHGSAFLQMVPGVASTFVPAVKSACLLTRCAMSARGKADDITALVVDMVPERYEDASSASASASSAAAAPTAVAPLAAALPSPSSSPTRPLQASLLPTIVERATSPERGKKGVSKFFKGLAVKFQSEEKKKVLGIVDVVAESHQTTTHQPTNDDASRNRFSTILRTASSPKDLMPPVMNVPQMMESKWRRIPVPPPVHRMDLGSVEMVRAHLLDLTSDLLSVDLTLSVRIPESQVPASAGIDSCMDAEDYVGLSPCSSLDNLRSCSSSIDESFDIARRDSPTLGGTFAASLHTKYKARTLARSMRRSFRSMNKRTLGMIRSFSSSHILSSSSSLANARMDDDGGGGVGGDGRRSADFEQECLGTSSNSISSLASNLSNESSSSNDLENEMLHSLLGGEFDGEYVGLMNRSLHLAT</sequence>
<reference evidence="3" key="1">
    <citation type="submission" date="2020-10" db="EMBL/GenBank/DDBJ databases">
        <title>Unveiling of a novel bifunctional photoreceptor, Dualchrome1, isolated from a cosmopolitan green alga.</title>
        <authorList>
            <person name="Suzuki S."/>
            <person name="Kawachi M."/>
        </authorList>
    </citation>
    <scope>NUCLEOTIDE SEQUENCE</scope>
    <source>
        <strain evidence="3">NIES 2893</strain>
    </source>
</reference>
<name>A0A830HEC7_9CHLO</name>
<keyword evidence="4" id="KW-1185">Reference proteome</keyword>
<evidence type="ECO:0000256" key="1">
    <source>
        <dbReference type="SAM" id="MobiDB-lite"/>
    </source>
</evidence>
<feature type="region of interest" description="Disordered" evidence="1">
    <location>
        <begin position="481"/>
        <end position="503"/>
    </location>
</feature>
<dbReference type="InterPro" id="IPR001932">
    <property type="entry name" value="PPM-type_phosphatase-like_dom"/>
</dbReference>
<feature type="region of interest" description="Disordered" evidence="1">
    <location>
        <begin position="127"/>
        <end position="149"/>
    </location>
</feature>
<feature type="compositionally biased region" description="Low complexity" evidence="1">
    <location>
        <begin position="51"/>
        <end position="62"/>
    </location>
</feature>
<proteinExistence type="predicted"/>
<dbReference type="OrthoDB" id="10264738at2759"/>
<comment type="caution">
    <text evidence="3">The sequence shown here is derived from an EMBL/GenBank/DDBJ whole genome shotgun (WGS) entry which is preliminary data.</text>
</comment>
<dbReference type="PROSITE" id="PS51746">
    <property type="entry name" value="PPM_2"/>
    <property type="match status" value="1"/>
</dbReference>
<dbReference type="SMART" id="SM00332">
    <property type="entry name" value="PP2Cc"/>
    <property type="match status" value="1"/>
</dbReference>
<dbReference type="AlphaFoldDB" id="A0A830HEC7"/>
<protein>
    <recommendedName>
        <fullName evidence="2">PPM-type phosphatase domain-containing protein</fullName>
    </recommendedName>
</protein>
<dbReference type="Gene3D" id="3.60.40.10">
    <property type="entry name" value="PPM-type phosphatase domain"/>
    <property type="match status" value="1"/>
</dbReference>
<dbReference type="InterPro" id="IPR036457">
    <property type="entry name" value="PPM-type-like_dom_sf"/>
</dbReference>
<organism evidence="3 4">
    <name type="scientific">Pycnococcus provasolii</name>
    <dbReference type="NCBI Taxonomy" id="41880"/>
    <lineage>
        <taxon>Eukaryota</taxon>
        <taxon>Viridiplantae</taxon>
        <taxon>Chlorophyta</taxon>
        <taxon>Pseudoscourfieldiophyceae</taxon>
        <taxon>Pseudoscourfieldiales</taxon>
        <taxon>Pycnococcaceae</taxon>
        <taxon>Pycnococcus</taxon>
    </lineage>
</organism>
<dbReference type="PANTHER" id="PTHR47992">
    <property type="entry name" value="PROTEIN PHOSPHATASE"/>
    <property type="match status" value="1"/>
</dbReference>
<gene>
    <name evidence="3" type="ORF">PPROV_000245400</name>
</gene>
<feature type="domain" description="PPM-type phosphatase" evidence="2">
    <location>
        <begin position="209"/>
        <end position="573"/>
    </location>
</feature>
<dbReference type="EMBL" id="BNJQ01000006">
    <property type="protein sequence ID" value="GHP03699.1"/>
    <property type="molecule type" value="Genomic_DNA"/>
</dbReference>
<dbReference type="GO" id="GO:0004722">
    <property type="term" value="F:protein serine/threonine phosphatase activity"/>
    <property type="evidence" value="ECO:0007669"/>
    <property type="project" value="InterPro"/>
</dbReference>
<evidence type="ECO:0000259" key="2">
    <source>
        <dbReference type="PROSITE" id="PS51746"/>
    </source>
</evidence>
<dbReference type="InterPro" id="IPR015655">
    <property type="entry name" value="PP2C"/>
</dbReference>
<evidence type="ECO:0000313" key="4">
    <source>
        <dbReference type="Proteomes" id="UP000660262"/>
    </source>
</evidence>
<feature type="compositionally biased region" description="Acidic residues" evidence="1">
    <location>
        <begin position="487"/>
        <end position="497"/>
    </location>
</feature>
<feature type="region of interest" description="Disordered" evidence="1">
    <location>
        <begin position="44"/>
        <end position="67"/>
    </location>
</feature>
<evidence type="ECO:0000313" key="3">
    <source>
        <dbReference type="EMBL" id="GHP03699.1"/>
    </source>
</evidence>
<dbReference type="CDD" id="cd00143">
    <property type="entry name" value="PP2Cc"/>
    <property type="match status" value="1"/>
</dbReference>
<dbReference type="Proteomes" id="UP000660262">
    <property type="component" value="Unassembled WGS sequence"/>
</dbReference>
<dbReference type="SUPFAM" id="SSF81606">
    <property type="entry name" value="PP2C-like"/>
    <property type="match status" value="1"/>
</dbReference>